<dbReference type="STRING" id="1317117.ATO7_10482"/>
<dbReference type="SUPFAM" id="SSF46626">
    <property type="entry name" value="Cytochrome c"/>
    <property type="match status" value="1"/>
</dbReference>
<evidence type="ECO:0000259" key="8">
    <source>
        <dbReference type="PROSITE" id="PS51007"/>
    </source>
</evidence>
<proteinExistence type="predicted"/>
<feature type="chain" id="PRO_5013367738" evidence="7">
    <location>
        <begin position="25"/>
        <end position="117"/>
    </location>
</feature>
<dbReference type="EMBL" id="AQQV01000002">
    <property type="protein sequence ID" value="ORE87462.1"/>
    <property type="molecule type" value="Genomic_DNA"/>
</dbReference>
<dbReference type="GO" id="GO:0009055">
    <property type="term" value="F:electron transfer activity"/>
    <property type="evidence" value="ECO:0007669"/>
    <property type="project" value="InterPro"/>
</dbReference>
<dbReference type="OrthoDB" id="9814708at2"/>
<evidence type="ECO:0000256" key="6">
    <source>
        <dbReference type="PROSITE-ProRule" id="PRU00433"/>
    </source>
</evidence>
<dbReference type="PROSITE" id="PS51257">
    <property type="entry name" value="PROKAR_LIPOPROTEIN"/>
    <property type="match status" value="1"/>
</dbReference>
<dbReference type="GO" id="GO:0005506">
    <property type="term" value="F:iron ion binding"/>
    <property type="evidence" value="ECO:0007669"/>
    <property type="project" value="InterPro"/>
</dbReference>
<protein>
    <submittedName>
        <fullName evidence="9">Cytochrome c5</fullName>
    </submittedName>
</protein>
<dbReference type="InterPro" id="IPR002323">
    <property type="entry name" value="Cyt_CIE"/>
</dbReference>
<keyword evidence="2 6" id="KW-0349">Heme</keyword>
<evidence type="ECO:0000256" key="2">
    <source>
        <dbReference type="ARBA" id="ARBA00022617"/>
    </source>
</evidence>
<dbReference type="Gene3D" id="1.10.760.10">
    <property type="entry name" value="Cytochrome c-like domain"/>
    <property type="match status" value="1"/>
</dbReference>
<dbReference type="PANTHER" id="PTHR40942:SF4">
    <property type="entry name" value="CYTOCHROME C5"/>
    <property type="match status" value="1"/>
</dbReference>
<keyword evidence="5 6" id="KW-0408">Iron</keyword>
<dbReference type="PROSITE" id="PS51007">
    <property type="entry name" value="CYTC"/>
    <property type="match status" value="1"/>
</dbReference>
<name>A0A1Y1SG13_9GAMM</name>
<feature type="domain" description="Cytochrome c" evidence="8">
    <location>
        <begin position="38"/>
        <end position="115"/>
    </location>
</feature>
<keyword evidence="4" id="KW-0249">Electron transport</keyword>
<evidence type="ECO:0000256" key="4">
    <source>
        <dbReference type="ARBA" id="ARBA00022982"/>
    </source>
</evidence>
<dbReference type="Proteomes" id="UP000192342">
    <property type="component" value="Unassembled WGS sequence"/>
</dbReference>
<keyword evidence="10" id="KW-1185">Reference proteome</keyword>
<dbReference type="PANTHER" id="PTHR40942">
    <property type="match status" value="1"/>
</dbReference>
<evidence type="ECO:0000256" key="3">
    <source>
        <dbReference type="ARBA" id="ARBA00022723"/>
    </source>
</evidence>
<comment type="caution">
    <text evidence="9">The sequence shown here is derived from an EMBL/GenBank/DDBJ whole genome shotgun (WGS) entry which is preliminary data.</text>
</comment>
<dbReference type="GO" id="GO:0020037">
    <property type="term" value="F:heme binding"/>
    <property type="evidence" value="ECO:0007669"/>
    <property type="project" value="InterPro"/>
</dbReference>
<dbReference type="InterPro" id="IPR036909">
    <property type="entry name" value="Cyt_c-like_dom_sf"/>
</dbReference>
<dbReference type="Pfam" id="PF13442">
    <property type="entry name" value="Cytochrome_CBB3"/>
    <property type="match status" value="1"/>
</dbReference>
<dbReference type="PRINTS" id="PR00607">
    <property type="entry name" value="CYTCHROMECIE"/>
</dbReference>
<reference evidence="9 10" key="1">
    <citation type="submission" date="2013-04" db="EMBL/GenBank/DDBJ databases">
        <title>Oceanococcus atlanticus 22II-S10r2 Genome Sequencing.</title>
        <authorList>
            <person name="Lai Q."/>
            <person name="Li G."/>
            <person name="Shao Z."/>
        </authorList>
    </citation>
    <scope>NUCLEOTIDE SEQUENCE [LARGE SCALE GENOMIC DNA]</scope>
    <source>
        <strain evidence="9 10">22II-S10r2</strain>
    </source>
</reference>
<organism evidence="9 10">
    <name type="scientific">Oceanococcus atlanticus</name>
    <dbReference type="NCBI Taxonomy" id="1317117"/>
    <lineage>
        <taxon>Bacteria</taxon>
        <taxon>Pseudomonadati</taxon>
        <taxon>Pseudomonadota</taxon>
        <taxon>Gammaproteobacteria</taxon>
        <taxon>Chromatiales</taxon>
        <taxon>Oceanococcaceae</taxon>
        <taxon>Oceanococcus</taxon>
    </lineage>
</organism>
<dbReference type="RefSeq" id="WP_083561691.1">
    <property type="nucleotide sequence ID" value="NZ_AQQV01000002.1"/>
</dbReference>
<dbReference type="InterPro" id="IPR009056">
    <property type="entry name" value="Cyt_c-like_dom"/>
</dbReference>
<accession>A0A1Y1SG13</accession>
<feature type="signal peptide" evidence="7">
    <location>
        <begin position="1"/>
        <end position="24"/>
    </location>
</feature>
<gene>
    <name evidence="9" type="ORF">ATO7_10482</name>
</gene>
<sequence>MKKSLGNSAVVAALVVIVSACGNSAPTGKAQVTAPPPPQDAALARLYDQTCRACHASSRTGAPMAGDTAAWAPRMAQGMDVLVEHTINGYNGMPPLGACMDCSEDDYVALIRYMAGQ</sequence>
<keyword evidence="3 6" id="KW-0479">Metal-binding</keyword>
<dbReference type="AlphaFoldDB" id="A0A1Y1SG13"/>
<evidence type="ECO:0000313" key="10">
    <source>
        <dbReference type="Proteomes" id="UP000192342"/>
    </source>
</evidence>
<keyword evidence="1" id="KW-0813">Transport</keyword>
<evidence type="ECO:0000256" key="1">
    <source>
        <dbReference type="ARBA" id="ARBA00022448"/>
    </source>
</evidence>
<keyword evidence="7" id="KW-0732">Signal</keyword>
<evidence type="ECO:0000256" key="7">
    <source>
        <dbReference type="SAM" id="SignalP"/>
    </source>
</evidence>
<evidence type="ECO:0000313" key="9">
    <source>
        <dbReference type="EMBL" id="ORE87462.1"/>
    </source>
</evidence>
<evidence type="ECO:0000256" key="5">
    <source>
        <dbReference type="ARBA" id="ARBA00023004"/>
    </source>
</evidence>